<keyword evidence="2" id="KW-0732">Signal</keyword>
<feature type="region of interest" description="Disordered" evidence="1">
    <location>
        <begin position="25"/>
        <end position="95"/>
    </location>
</feature>
<dbReference type="Proteomes" id="UP000053424">
    <property type="component" value="Unassembled WGS sequence"/>
</dbReference>
<organism evidence="3 4">
    <name type="scientific">Hebeloma cylindrosporum</name>
    <dbReference type="NCBI Taxonomy" id="76867"/>
    <lineage>
        <taxon>Eukaryota</taxon>
        <taxon>Fungi</taxon>
        <taxon>Dikarya</taxon>
        <taxon>Basidiomycota</taxon>
        <taxon>Agaricomycotina</taxon>
        <taxon>Agaricomycetes</taxon>
        <taxon>Agaricomycetidae</taxon>
        <taxon>Agaricales</taxon>
        <taxon>Agaricineae</taxon>
        <taxon>Hymenogastraceae</taxon>
        <taxon>Hebeloma</taxon>
    </lineage>
</organism>
<accession>A0A0C3CRY9</accession>
<evidence type="ECO:0000256" key="1">
    <source>
        <dbReference type="SAM" id="MobiDB-lite"/>
    </source>
</evidence>
<dbReference type="AlphaFoldDB" id="A0A0C3CRY9"/>
<evidence type="ECO:0000313" key="3">
    <source>
        <dbReference type="EMBL" id="KIM46849.1"/>
    </source>
</evidence>
<protein>
    <recommendedName>
        <fullName evidence="5">Secreted protein</fullName>
    </recommendedName>
</protein>
<evidence type="ECO:0000313" key="4">
    <source>
        <dbReference type="Proteomes" id="UP000053424"/>
    </source>
</evidence>
<sequence length="95" mass="10405">MIGWVCFILAILILWSIVASWEEVEEDKPIPPAPKPQGDNRSININSHWRPAEHGDANIPKSLNSPQGSCQPPTAVQSGLLTSPRRSHDSPESTV</sequence>
<evidence type="ECO:0008006" key="5">
    <source>
        <dbReference type="Google" id="ProtNLM"/>
    </source>
</evidence>
<reference evidence="3 4" key="1">
    <citation type="submission" date="2014-04" db="EMBL/GenBank/DDBJ databases">
        <authorList>
            <consortium name="DOE Joint Genome Institute"/>
            <person name="Kuo A."/>
            <person name="Gay G."/>
            <person name="Dore J."/>
            <person name="Kohler A."/>
            <person name="Nagy L.G."/>
            <person name="Floudas D."/>
            <person name="Copeland A."/>
            <person name="Barry K.W."/>
            <person name="Cichocki N."/>
            <person name="Veneault-Fourrey C."/>
            <person name="LaButti K."/>
            <person name="Lindquist E.A."/>
            <person name="Lipzen A."/>
            <person name="Lundell T."/>
            <person name="Morin E."/>
            <person name="Murat C."/>
            <person name="Sun H."/>
            <person name="Tunlid A."/>
            <person name="Henrissat B."/>
            <person name="Grigoriev I.V."/>
            <person name="Hibbett D.S."/>
            <person name="Martin F."/>
            <person name="Nordberg H.P."/>
            <person name="Cantor M.N."/>
            <person name="Hua S.X."/>
        </authorList>
    </citation>
    <scope>NUCLEOTIDE SEQUENCE [LARGE SCALE GENOMIC DNA]</scope>
    <source>
        <strain evidence="4">h7</strain>
    </source>
</reference>
<keyword evidence="4" id="KW-1185">Reference proteome</keyword>
<dbReference type="EMBL" id="KN831770">
    <property type="protein sequence ID" value="KIM46849.1"/>
    <property type="molecule type" value="Genomic_DNA"/>
</dbReference>
<dbReference type="HOGENOM" id="CLU_2373034_0_0_1"/>
<feature type="chain" id="PRO_5002162972" description="Secreted protein" evidence="2">
    <location>
        <begin position="21"/>
        <end position="95"/>
    </location>
</feature>
<gene>
    <name evidence="3" type="ORF">M413DRAFT_440423</name>
</gene>
<evidence type="ECO:0000256" key="2">
    <source>
        <dbReference type="SAM" id="SignalP"/>
    </source>
</evidence>
<feature type="compositionally biased region" description="Polar residues" evidence="1">
    <location>
        <begin position="61"/>
        <end position="81"/>
    </location>
</feature>
<feature type="signal peptide" evidence="2">
    <location>
        <begin position="1"/>
        <end position="20"/>
    </location>
</feature>
<feature type="compositionally biased region" description="Basic and acidic residues" evidence="1">
    <location>
        <begin position="86"/>
        <end position="95"/>
    </location>
</feature>
<proteinExistence type="predicted"/>
<name>A0A0C3CRY9_HEBCY</name>
<reference evidence="4" key="2">
    <citation type="submission" date="2015-01" db="EMBL/GenBank/DDBJ databases">
        <title>Evolutionary Origins and Diversification of the Mycorrhizal Mutualists.</title>
        <authorList>
            <consortium name="DOE Joint Genome Institute"/>
            <consortium name="Mycorrhizal Genomics Consortium"/>
            <person name="Kohler A."/>
            <person name="Kuo A."/>
            <person name="Nagy L.G."/>
            <person name="Floudas D."/>
            <person name="Copeland A."/>
            <person name="Barry K.W."/>
            <person name="Cichocki N."/>
            <person name="Veneault-Fourrey C."/>
            <person name="LaButti K."/>
            <person name="Lindquist E.A."/>
            <person name="Lipzen A."/>
            <person name="Lundell T."/>
            <person name="Morin E."/>
            <person name="Murat C."/>
            <person name="Riley R."/>
            <person name="Ohm R."/>
            <person name="Sun H."/>
            <person name="Tunlid A."/>
            <person name="Henrissat B."/>
            <person name="Grigoriev I.V."/>
            <person name="Hibbett D.S."/>
            <person name="Martin F."/>
        </authorList>
    </citation>
    <scope>NUCLEOTIDE SEQUENCE [LARGE SCALE GENOMIC DNA]</scope>
    <source>
        <strain evidence="4">h7</strain>
    </source>
</reference>